<evidence type="ECO:0000256" key="1">
    <source>
        <dbReference type="ARBA" id="ARBA00004141"/>
    </source>
</evidence>
<dbReference type="Gene3D" id="1.20.144.10">
    <property type="entry name" value="Phosphatidic acid phosphatase type 2/haloperoxidase"/>
    <property type="match status" value="1"/>
</dbReference>
<dbReference type="GO" id="GO:0005886">
    <property type="term" value="C:plasma membrane"/>
    <property type="evidence" value="ECO:0007669"/>
    <property type="project" value="TreeGrafter"/>
</dbReference>
<keyword evidence="9" id="KW-1185">Reference proteome</keyword>
<dbReference type="OrthoDB" id="8907274at2759"/>
<dbReference type="GO" id="GO:0008195">
    <property type="term" value="F:phosphatidate phosphatase activity"/>
    <property type="evidence" value="ECO:0007669"/>
    <property type="project" value="TreeGrafter"/>
</dbReference>
<dbReference type="Pfam" id="PF01569">
    <property type="entry name" value="PAP2"/>
    <property type="match status" value="1"/>
</dbReference>
<dbReference type="Proteomes" id="UP001153636">
    <property type="component" value="Chromosome 3"/>
</dbReference>
<evidence type="ECO:0000256" key="5">
    <source>
        <dbReference type="ARBA" id="ARBA00023136"/>
    </source>
</evidence>
<dbReference type="CDD" id="cd03384">
    <property type="entry name" value="PAP2_wunen"/>
    <property type="match status" value="1"/>
</dbReference>
<reference evidence="8" key="1">
    <citation type="submission" date="2022-01" db="EMBL/GenBank/DDBJ databases">
        <authorList>
            <person name="King R."/>
        </authorList>
    </citation>
    <scope>NUCLEOTIDE SEQUENCE</scope>
</reference>
<evidence type="ECO:0000313" key="9">
    <source>
        <dbReference type="Proteomes" id="UP001153636"/>
    </source>
</evidence>
<evidence type="ECO:0000256" key="2">
    <source>
        <dbReference type="ARBA" id="ARBA00008816"/>
    </source>
</evidence>
<evidence type="ECO:0000256" key="4">
    <source>
        <dbReference type="ARBA" id="ARBA00022989"/>
    </source>
</evidence>
<evidence type="ECO:0000256" key="3">
    <source>
        <dbReference type="ARBA" id="ARBA00022692"/>
    </source>
</evidence>
<proteinExistence type="inferred from homology"/>
<feature type="transmembrane region" description="Helical" evidence="6">
    <location>
        <begin position="199"/>
        <end position="219"/>
    </location>
</feature>
<dbReference type="SUPFAM" id="SSF48317">
    <property type="entry name" value="Acid phosphatase/Vanadium-dependent haloperoxidase"/>
    <property type="match status" value="1"/>
</dbReference>
<keyword evidence="3 6" id="KW-0812">Transmembrane</keyword>
<feature type="transmembrane region" description="Helical" evidence="6">
    <location>
        <begin position="102"/>
        <end position="120"/>
    </location>
</feature>
<feature type="transmembrane region" description="Helical" evidence="6">
    <location>
        <begin position="12"/>
        <end position="30"/>
    </location>
</feature>
<accession>A0A9P0D1P1</accession>
<name>A0A9P0D1P1_9CUCU</name>
<feature type="transmembrane region" description="Helical" evidence="6">
    <location>
        <begin position="231"/>
        <end position="253"/>
    </location>
</feature>
<dbReference type="PANTHER" id="PTHR10165">
    <property type="entry name" value="LIPID PHOSPHATE PHOSPHATASE"/>
    <property type="match status" value="1"/>
</dbReference>
<dbReference type="SMART" id="SM00014">
    <property type="entry name" value="acidPPc"/>
    <property type="match status" value="1"/>
</dbReference>
<comment type="similarity">
    <text evidence="2">Belongs to the PA-phosphatase related phosphoesterase family.</text>
</comment>
<dbReference type="InterPro" id="IPR043216">
    <property type="entry name" value="PAP-like"/>
</dbReference>
<dbReference type="EMBL" id="OV651815">
    <property type="protein sequence ID" value="CAH1108677.1"/>
    <property type="molecule type" value="Genomic_DNA"/>
</dbReference>
<keyword evidence="5 6" id="KW-0472">Membrane</keyword>
<protein>
    <recommendedName>
        <fullName evidence="7">Phosphatidic acid phosphatase type 2/haloperoxidase domain-containing protein</fullName>
    </recommendedName>
</protein>
<feature type="transmembrane region" description="Helical" evidence="6">
    <location>
        <begin position="59"/>
        <end position="81"/>
    </location>
</feature>
<feature type="transmembrane region" description="Helical" evidence="6">
    <location>
        <begin position="168"/>
        <end position="187"/>
    </location>
</feature>
<dbReference type="PANTHER" id="PTHR10165:SF197">
    <property type="entry name" value="FI04477P-RELATED"/>
    <property type="match status" value="1"/>
</dbReference>
<evidence type="ECO:0000259" key="7">
    <source>
        <dbReference type="SMART" id="SM00014"/>
    </source>
</evidence>
<feature type="domain" description="Phosphatidic acid phosphatase type 2/haloperoxidase" evidence="7">
    <location>
        <begin position="106"/>
        <end position="246"/>
    </location>
</feature>
<keyword evidence="4 6" id="KW-1133">Transmembrane helix</keyword>
<dbReference type="InterPro" id="IPR000326">
    <property type="entry name" value="PAP2/HPO"/>
</dbReference>
<dbReference type="AlphaFoldDB" id="A0A9P0D1P1"/>
<gene>
    <name evidence="8" type="ORF">PSYICH_LOCUS9308</name>
</gene>
<dbReference type="GO" id="GO:0007165">
    <property type="term" value="P:signal transduction"/>
    <property type="evidence" value="ECO:0007669"/>
    <property type="project" value="TreeGrafter"/>
</dbReference>
<dbReference type="GO" id="GO:0006644">
    <property type="term" value="P:phospholipid metabolic process"/>
    <property type="evidence" value="ECO:0007669"/>
    <property type="project" value="InterPro"/>
</dbReference>
<dbReference type="InterPro" id="IPR036938">
    <property type="entry name" value="PAP2/HPO_sf"/>
</dbReference>
<evidence type="ECO:0000313" key="8">
    <source>
        <dbReference type="EMBL" id="CAH1108677.1"/>
    </source>
</evidence>
<organism evidence="8 9">
    <name type="scientific">Psylliodes chrysocephalus</name>
    <dbReference type="NCBI Taxonomy" id="3402493"/>
    <lineage>
        <taxon>Eukaryota</taxon>
        <taxon>Metazoa</taxon>
        <taxon>Ecdysozoa</taxon>
        <taxon>Arthropoda</taxon>
        <taxon>Hexapoda</taxon>
        <taxon>Insecta</taxon>
        <taxon>Pterygota</taxon>
        <taxon>Neoptera</taxon>
        <taxon>Endopterygota</taxon>
        <taxon>Coleoptera</taxon>
        <taxon>Polyphaga</taxon>
        <taxon>Cucujiformia</taxon>
        <taxon>Chrysomeloidea</taxon>
        <taxon>Chrysomelidae</taxon>
        <taxon>Galerucinae</taxon>
        <taxon>Alticini</taxon>
        <taxon>Psylliodes</taxon>
    </lineage>
</organism>
<dbReference type="GO" id="GO:0046839">
    <property type="term" value="P:phospholipid dephosphorylation"/>
    <property type="evidence" value="ECO:0007669"/>
    <property type="project" value="TreeGrafter"/>
</dbReference>
<comment type="subcellular location">
    <subcellularLocation>
        <location evidence="1">Membrane</location>
        <topology evidence="1">Multi-pass membrane protein</topology>
    </subcellularLocation>
</comment>
<sequence length="279" mass="32677">MSEDVVEIKIRKILLDFLLFNFVAWPNFILSNWSTPYRRGLFCDDDSIRYPVKDGTVKFTWLLAIGFGLNALAMGIMEYMWRKKDKSIIFLGKKYPYWMYEFYHMYGLFSFGDMVLWGITDCIKNVIGRLRPHFFLGCLPNVCLTRYTPNEYYEEFICVNPENKELRLSFPSGHASFFTYSMVYFALYIQSRMSCEKSFLLKHVIQYLAIVAAIVVAMTRISDYKHHWSDVLGGCVLGTTIAFLISIHVAKLFKLRKNEDMKKGKDVDRGEDKEPRMSC</sequence>
<evidence type="ECO:0000256" key="6">
    <source>
        <dbReference type="SAM" id="Phobius"/>
    </source>
</evidence>